<dbReference type="EMBL" id="MH143074">
    <property type="protein sequence ID" value="AWH60735.1"/>
    <property type="molecule type" value="Genomic_DNA"/>
</dbReference>
<sequence>MIPLFCCHFCAAGANPGRNFAGKKHWPTDVTGKICWQLIFDESQLAIAAFNIQSGFAPHGSATPATLIFNFISFWLVLKCCN</sequence>
<evidence type="ECO:0000313" key="1">
    <source>
        <dbReference type="EMBL" id="AWH60735.1"/>
    </source>
</evidence>
<gene>
    <name evidence="1" type="primary">sprT</name>
</gene>
<accession>A0A2S1PQN7</accession>
<organism evidence="1">
    <name type="scientific">Escherichia coli</name>
    <dbReference type="NCBI Taxonomy" id="562"/>
    <lineage>
        <taxon>Bacteria</taxon>
        <taxon>Pseudomonadati</taxon>
        <taxon>Pseudomonadota</taxon>
        <taxon>Gammaproteobacteria</taxon>
        <taxon>Enterobacterales</taxon>
        <taxon>Enterobacteriaceae</taxon>
        <taxon>Escherichia</taxon>
    </lineage>
</organism>
<name>A0A2S1PQN7_ECOLX</name>
<dbReference type="AlphaFoldDB" id="A0A2S1PQN7"/>
<protein>
    <submittedName>
        <fullName evidence="1">SprT domain-containing protein</fullName>
    </submittedName>
</protein>
<geneLocation type="plasmid" evidence="1">
    <name>pTBCZNDM03</name>
</geneLocation>
<proteinExistence type="predicted"/>
<reference evidence="1" key="1">
    <citation type="submission" date="2018-03" db="EMBL/GenBank/DDBJ databases">
        <title>Characterization of a Escherichia Coli isolate carrying NDM-1-encoding plasmid found in Changzhou,China.</title>
        <authorList>
            <person name="Tu B."/>
        </authorList>
    </citation>
    <scope>NUCLEOTIDE SEQUENCE</scope>
    <source>
        <strain evidence="1">CZEC1507017</strain>
        <plasmid evidence="1">pTBCZNDM03</plasmid>
    </source>
</reference>
<keyword evidence="1" id="KW-0614">Plasmid</keyword>